<comment type="caution">
    <text evidence="2">The sequence shown here is derived from an EMBL/GenBank/DDBJ whole genome shotgun (WGS) entry which is preliminary data.</text>
</comment>
<feature type="region of interest" description="Disordered" evidence="1">
    <location>
        <begin position="54"/>
        <end position="98"/>
    </location>
</feature>
<reference evidence="2 3" key="1">
    <citation type="journal article" date="2016" name="Mol. Biol. Evol.">
        <title>Genome-Wide Survey of Gut Fungi (Harpellales) Reveals the First Horizontally Transferred Ubiquitin Gene from a Mosquito Host.</title>
        <authorList>
            <person name="Wang Y."/>
            <person name="White M.M."/>
            <person name="Kvist S."/>
            <person name="Moncalvo J.M."/>
        </authorList>
    </citation>
    <scope>NUCLEOTIDE SEQUENCE [LARGE SCALE GENOMIC DNA]</scope>
    <source>
        <strain evidence="2 3">ALG-7-W6</strain>
    </source>
</reference>
<sequence>MKGGAIPYGMIYGAAASRLYYYLKVDYPAHGGRRQFIRTPQLYLRIFDQTDNNFTPPTPSSSSGFKSFSSSSSSSVPVGSSSKPNGVSHFWGQGKKLA</sequence>
<protein>
    <submittedName>
        <fullName evidence="2">Uncharacterized protein</fullName>
    </submittedName>
</protein>
<evidence type="ECO:0000313" key="2">
    <source>
        <dbReference type="EMBL" id="OLY81896.1"/>
    </source>
</evidence>
<evidence type="ECO:0000313" key="3">
    <source>
        <dbReference type="Proteomes" id="UP000187455"/>
    </source>
</evidence>
<dbReference type="Proteomes" id="UP000187455">
    <property type="component" value="Unassembled WGS sequence"/>
</dbReference>
<accession>A0A1R0GYD1</accession>
<dbReference type="AlphaFoldDB" id="A0A1R0GYD1"/>
<name>A0A1R0GYD1_9FUNG</name>
<feature type="compositionally biased region" description="Low complexity" evidence="1">
    <location>
        <begin position="54"/>
        <end position="88"/>
    </location>
</feature>
<proteinExistence type="predicted"/>
<evidence type="ECO:0000256" key="1">
    <source>
        <dbReference type="SAM" id="MobiDB-lite"/>
    </source>
</evidence>
<dbReference type="STRING" id="133383.A0A1R0GYD1"/>
<dbReference type="OrthoDB" id="1716531at2759"/>
<dbReference type="EMBL" id="LSSL01002090">
    <property type="protein sequence ID" value="OLY81896.1"/>
    <property type="molecule type" value="Genomic_DNA"/>
</dbReference>
<keyword evidence="3" id="KW-1185">Reference proteome</keyword>
<organism evidence="2 3">
    <name type="scientific">Smittium mucronatum</name>
    <dbReference type="NCBI Taxonomy" id="133383"/>
    <lineage>
        <taxon>Eukaryota</taxon>
        <taxon>Fungi</taxon>
        <taxon>Fungi incertae sedis</taxon>
        <taxon>Zoopagomycota</taxon>
        <taxon>Kickxellomycotina</taxon>
        <taxon>Harpellomycetes</taxon>
        <taxon>Harpellales</taxon>
        <taxon>Legeriomycetaceae</taxon>
        <taxon>Smittium</taxon>
    </lineage>
</organism>
<gene>
    <name evidence="2" type="ORF">AYI68_g3994</name>
</gene>